<gene>
    <name evidence="1" type="ORF">SAMN04488002_2382</name>
</gene>
<dbReference type="RefSeq" id="WP_090217001.1">
    <property type="nucleotide sequence ID" value="NZ_FOYO01000001.1"/>
</dbReference>
<evidence type="ECO:0000313" key="2">
    <source>
        <dbReference type="Proteomes" id="UP000199658"/>
    </source>
</evidence>
<organism evidence="1 2">
    <name type="scientific">Litoreibacter janthinus</name>
    <dbReference type="NCBI Taxonomy" id="670154"/>
    <lineage>
        <taxon>Bacteria</taxon>
        <taxon>Pseudomonadati</taxon>
        <taxon>Pseudomonadota</taxon>
        <taxon>Alphaproteobacteria</taxon>
        <taxon>Rhodobacterales</taxon>
        <taxon>Roseobacteraceae</taxon>
        <taxon>Litoreibacter</taxon>
    </lineage>
</organism>
<keyword evidence="2" id="KW-1185">Reference proteome</keyword>
<reference evidence="2" key="1">
    <citation type="submission" date="2016-10" db="EMBL/GenBank/DDBJ databases">
        <authorList>
            <person name="Varghese N."/>
            <person name="Submissions S."/>
        </authorList>
    </citation>
    <scope>NUCLEOTIDE SEQUENCE [LARGE SCALE GENOMIC DNA]</scope>
    <source>
        <strain evidence="2">DSM 26921</strain>
    </source>
</reference>
<dbReference type="EMBL" id="FOYO01000001">
    <property type="protein sequence ID" value="SFR48572.1"/>
    <property type="molecule type" value="Genomic_DNA"/>
</dbReference>
<protein>
    <submittedName>
        <fullName evidence="1">Uncharacterized protein</fullName>
    </submittedName>
</protein>
<proteinExistence type="predicted"/>
<name>A0A1I6H2E5_9RHOB</name>
<dbReference type="Proteomes" id="UP000199658">
    <property type="component" value="Unassembled WGS sequence"/>
</dbReference>
<sequence length="84" mass="9292">MARFIPLFGTALECGRCFWRLCSITGEIELRNAEGKFMVEAILLMGVLTALSAVFTSGKISHVRAHEFVEFMGSVAHRPMSVKS</sequence>
<dbReference type="AlphaFoldDB" id="A0A1I6H2E5"/>
<evidence type="ECO:0000313" key="1">
    <source>
        <dbReference type="EMBL" id="SFR48572.1"/>
    </source>
</evidence>
<accession>A0A1I6H2E5</accession>